<dbReference type="EMBL" id="CDMG01000009">
    <property type="protein sequence ID" value="CRF52855.1"/>
    <property type="molecule type" value="Genomic_DNA"/>
</dbReference>
<evidence type="ECO:0000256" key="1">
    <source>
        <dbReference type="ARBA" id="ARBA00022741"/>
    </source>
</evidence>
<dbReference type="AlphaFoldDB" id="A0A0K2Y6V0"/>
<dbReference type="InterPro" id="IPR003778">
    <property type="entry name" value="CT_A_B"/>
</dbReference>
<proteinExistence type="predicted"/>
<name>A0A0K2Y6V0_9HELI</name>
<evidence type="ECO:0000259" key="4">
    <source>
        <dbReference type="SMART" id="SM00797"/>
    </source>
</evidence>
<reference evidence="6" key="1">
    <citation type="submission" date="2014-12" db="EMBL/GenBank/DDBJ databases">
        <authorList>
            <person name="Jaenicke S."/>
        </authorList>
    </citation>
    <scope>NUCLEOTIDE SEQUENCE [LARGE SCALE GENOMIC DNA]</scope>
</reference>
<dbReference type="GO" id="GO:0004039">
    <property type="term" value="F:allophanate hydrolase activity"/>
    <property type="evidence" value="ECO:0007669"/>
    <property type="project" value="UniProtKB-EC"/>
</dbReference>
<accession>A0A0K2Y6V0</accession>
<evidence type="ECO:0000256" key="2">
    <source>
        <dbReference type="ARBA" id="ARBA00022801"/>
    </source>
</evidence>
<gene>
    <name evidence="5" type="ORF">HAL07_13200</name>
</gene>
<dbReference type="Pfam" id="PF02626">
    <property type="entry name" value="CT_A_B"/>
    <property type="match status" value="1"/>
</dbReference>
<dbReference type="InterPro" id="IPR052708">
    <property type="entry name" value="PxpC"/>
</dbReference>
<dbReference type="SUPFAM" id="SSF50891">
    <property type="entry name" value="Cyclophilin-like"/>
    <property type="match status" value="1"/>
</dbReference>
<dbReference type="PANTHER" id="PTHR43309:SF5">
    <property type="entry name" value="5-OXOPROLINASE SUBUNIT C"/>
    <property type="match status" value="1"/>
</dbReference>
<feature type="domain" description="Carboxyltransferase" evidence="4">
    <location>
        <begin position="25"/>
        <end position="301"/>
    </location>
</feature>
<dbReference type="PANTHER" id="PTHR43309">
    <property type="entry name" value="5-OXOPROLINASE SUBUNIT C"/>
    <property type="match status" value="1"/>
</dbReference>
<dbReference type="InterPro" id="IPR029000">
    <property type="entry name" value="Cyclophilin-like_dom_sf"/>
</dbReference>
<dbReference type="Proteomes" id="UP000043437">
    <property type="component" value="Unassembled WGS sequence"/>
</dbReference>
<protein>
    <submittedName>
        <fullName evidence="5">Allophanate hydrolase 2 subunit 2</fullName>
        <ecNumber evidence="5">3.5.1.54</ecNumber>
    </submittedName>
</protein>
<organism evidence="5 6">
    <name type="scientific">Helicobacter ailurogastricus</name>
    <dbReference type="NCBI Taxonomy" id="1578720"/>
    <lineage>
        <taxon>Bacteria</taxon>
        <taxon>Pseudomonadati</taxon>
        <taxon>Campylobacterota</taxon>
        <taxon>Epsilonproteobacteria</taxon>
        <taxon>Campylobacterales</taxon>
        <taxon>Helicobacteraceae</taxon>
        <taxon>Helicobacter</taxon>
    </lineage>
</organism>
<dbReference type="NCBIfam" id="TIGR00724">
    <property type="entry name" value="urea_amlyse_rel"/>
    <property type="match status" value="1"/>
</dbReference>
<dbReference type="GO" id="GO:0005524">
    <property type="term" value="F:ATP binding"/>
    <property type="evidence" value="ECO:0007669"/>
    <property type="project" value="UniProtKB-KW"/>
</dbReference>
<dbReference type="GeneID" id="82132253"/>
<keyword evidence="2 5" id="KW-0378">Hydrolase</keyword>
<sequence>MSSVRVLEAGLCTSIQDLGRGGYQEFGIPVSGVMDEFSASVANFLVGNERGQALLEMTYTGGALEFLEPMQIALTGAHLSPKLNGEEIFNWESYAVKAGDILQFGQLLSGARAYLAFSGNLGVPLVHGSKSTYMRAGIGGFCGRALQKGDELLIQTHPAQKKRHLPEKHRPIYHKQASLPALLGPEAHYFSLKSVRRFFASAYKISPRADRMGICLEGEPLERLLQTELVSNPLVLGSVQVPSSGQPIVLMADRQTLGGYPKIATLLKESVIALAQMLPGQVVRFIPLRLEQAQKRYCAFYKNLAHLQEILK</sequence>
<dbReference type="Gene3D" id="2.40.100.10">
    <property type="entry name" value="Cyclophilin-like"/>
    <property type="match status" value="1"/>
</dbReference>
<keyword evidence="1" id="KW-0547">Nucleotide-binding</keyword>
<keyword evidence="3" id="KW-0067">ATP-binding</keyword>
<dbReference type="RefSeq" id="WP_053945500.1">
    <property type="nucleotide sequence ID" value="NZ_BSCV01000008.1"/>
</dbReference>
<dbReference type="SMART" id="SM00797">
    <property type="entry name" value="AHS2"/>
    <property type="match status" value="1"/>
</dbReference>
<dbReference type="EC" id="3.5.1.54" evidence="5"/>
<evidence type="ECO:0000256" key="3">
    <source>
        <dbReference type="ARBA" id="ARBA00022840"/>
    </source>
</evidence>
<evidence type="ECO:0000313" key="6">
    <source>
        <dbReference type="Proteomes" id="UP000043437"/>
    </source>
</evidence>
<evidence type="ECO:0000313" key="5">
    <source>
        <dbReference type="EMBL" id="CRF52855.1"/>
    </source>
</evidence>